<protein>
    <submittedName>
        <fullName evidence="1">Uncharacterized protein</fullName>
    </submittedName>
</protein>
<sequence length="76" mass="8235">MYLFKTKQYNSLFSKDNNSAFKRLVKPLAITVPPIRYLTAGGGVGASSVPNCLDLSNVVTKHVLTFISSIISSVKS</sequence>
<organism evidence="1 2">
    <name type="scientific">Vespula maculifrons</name>
    <name type="common">Eastern yellow jacket</name>
    <name type="synonym">Wasp</name>
    <dbReference type="NCBI Taxonomy" id="7453"/>
    <lineage>
        <taxon>Eukaryota</taxon>
        <taxon>Metazoa</taxon>
        <taxon>Ecdysozoa</taxon>
        <taxon>Arthropoda</taxon>
        <taxon>Hexapoda</taxon>
        <taxon>Insecta</taxon>
        <taxon>Pterygota</taxon>
        <taxon>Neoptera</taxon>
        <taxon>Endopterygota</taxon>
        <taxon>Hymenoptera</taxon>
        <taxon>Apocrita</taxon>
        <taxon>Aculeata</taxon>
        <taxon>Vespoidea</taxon>
        <taxon>Vespidae</taxon>
        <taxon>Vespinae</taxon>
        <taxon>Vespula</taxon>
    </lineage>
</organism>
<dbReference type="Proteomes" id="UP001607303">
    <property type="component" value="Unassembled WGS sequence"/>
</dbReference>
<gene>
    <name evidence="1" type="ORF">V1477_006996</name>
</gene>
<dbReference type="EMBL" id="JAYRBN010000050">
    <property type="protein sequence ID" value="KAL2744454.1"/>
    <property type="molecule type" value="Genomic_DNA"/>
</dbReference>
<name>A0ABD2CHU4_VESMC</name>
<reference evidence="1 2" key="1">
    <citation type="journal article" date="2024" name="Ann. Entomol. Soc. Am.">
        <title>Genomic analyses of the southern and eastern yellowjacket wasps (Hymenoptera: Vespidae) reveal evolutionary signatures of social life.</title>
        <authorList>
            <person name="Catto M.A."/>
            <person name="Caine P.B."/>
            <person name="Orr S.E."/>
            <person name="Hunt B.G."/>
            <person name="Goodisman M.A.D."/>
        </authorList>
    </citation>
    <scope>NUCLEOTIDE SEQUENCE [LARGE SCALE GENOMIC DNA]</scope>
    <source>
        <strain evidence="1">232</strain>
        <tissue evidence="1">Head and thorax</tissue>
    </source>
</reference>
<accession>A0ABD2CHU4</accession>
<evidence type="ECO:0000313" key="2">
    <source>
        <dbReference type="Proteomes" id="UP001607303"/>
    </source>
</evidence>
<comment type="caution">
    <text evidence="1">The sequence shown here is derived from an EMBL/GenBank/DDBJ whole genome shotgun (WGS) entry which is preliminary data.</text>
</comment>
<keyword evidence="2" id="KW-1185">Reference proteome</keyword>
<proteinExistence type="predicted"/>
<evidence type="ECO:0000313" key="1">
    <source>
        <dbReference type="EMBL" id="KAL2744454.1"/>
    </source>
</evidence>
<dbReference type="AlphaFoldDB" id="A0ABD2CHU4"/>